<proteinExistence type="predicted"/>
<evidence type="ECO:0000259" key="1">
    <source>
        <dbReference type="Pfam" id="PF12728"/>
    </source>
</evidence>
<organism evidence="2 5">
    <name type="scientific">Gluconacetobacter dulcium</name>
    <dbReference type="NCBI Taxonomy" id="2729096"/>
    <lineage>
        <taxon>Bacteria</taxon>
        <taxon>Pseudomonadati</taxon>
        <taxon>Pseudomonadota</taxon>
        <taxon>Alphaproteobacteria</taxon>
        <taxon>Acetobacterales</taxon>
        <taxon>Acetobacteraceae</taxon>
        <taxon>Gluconacetobacter</taxon>
    </lineage>
</organism>
<dbReference type="EMBL" id="JABEQN010000009">
    <property type="protein sequence ID" value="MBB2193821.1"/>
    <property type="molecule type" value="Genomic_DNA"/>
</dbReference>
<reference evidence="4 5" key="1">
    <citation type="submission" date="2020-04" db="EMBL/GenBank/DDBJ databases">
        <title>Description of novel Gluconacetobacter.</title>
        <authorList>
            <person name="Sombolestani A."/>
        </authorList>
    </citation>
    <scope>NUCLEOTIDE SEQUENCE [LARGE SCALE GENOMIC DNA]</scope>
    <source>
        <strain evidence="3 4">LMG 1728</strain>
        <strain evidence="2 5">LMG 1731</strain>
    </source>
</reference>
<evidence type="ECO:0000313" key="5">
    <source>
        <dbReference type="Proteomes" id="UP000561077"/>
    </source>
</evidence>
<dbReference type="InterPro" id="IPR041657">
    <property type="entry name" value="HTH_17"/>
</dbReference>
<keyword evidence="4" id="KW-1185">Reference proteome</keyword>
<dbReference type="EMBL" id="JABEQO010000009">
    <property type="protein sequence ID" value="MBB2164685.1"/>
    <property type="molecule type" value="Genomic_DNA"/>
</dbReference>
<evidence type="ECO:0000313" key="2">
    <source>
        <dbReference type="EMBL" id="MBB2164685.1"/>
    </source>
</evidence>
<feature type="domain" description="Helix-turn-helix" evidence="1">
    <location>
        <begin position="1"/>
        <end position="58"/>
    </location>
</feature>
<dbReference type="Proteomes" id="UP000540490">
    <property type="component" value="Unassembled WGS sequence"/>
</dbReference>
<accession>A0A7W4NVQ4</accession>
<gene>
    <name evidence="3" type="ORF">HLH25_09215</name>
    <name evidence="2" type="ORF">HLH26_09035</name>
</gene>
<sequence>MLTEAEAAERLGVCRAFLQRLRLGKIPPSNNPPGAPPHIRLGNMVKYRPADIDAWLDALSDRTATRRGGWPTEAAQGQAS</sequence>
<dbReference type="RefSeq" id="WP_182973788.1">
    <property type="nucleotide sequence ID" value="NZ_JABEQN010000009.1"/>
</dbReference>
<evidence type="ECO:0000313" key="3">
    <source>
        <dbReference type="EMBL" id="MBB2193821.1"/>
    </source>
</evidence>
<dbReference type="AlphaFoldDB" id="A0A7W4NVQ4"/>
<dbReference type="Proteomes" id="UP000561077">
    <property type="component" value="Unassembled WGS sequence"/>
</dbReference>
<comment type="caution">
    <text evidence="2">The sequence shown here is derived from an EMBL/GenBank/DDBJ whole genome shotgun (WGS) entry which is preliminary data.</text>
</comment>
<name>A0A7W4NVQ4_9PROT</name>
<dbReference type="Pfam" id="PF12728">
    <property type="entry name" value="HTH_17"/>
    <property type="match status" value="1"/>
</dbReference>
<evidence type="ECO:0000313" key="4">
    <source>
        <dbReference type="Proteomes" id="UP000540490"/>
    </source>
</evidence>
<protein>
    <submittedName>
        <fullName evidence="2">Helix-turn-helix domain-containing protein</fullName>
    </submittedName>
</protein>